<evidence type="ECO:0000256" key="4">
    <source>
        <dbReference type="ARBA" id="ARBA00022839"/>
    </source>
</evidence>
<dbReference type="EC" id="3.1.11.6" evidence="5"/>
<dbReference type="InterPro" id="IPR020579">
    <property type="entry name" value="Exonuc_VII_lsu_C"/>
</dbReference>
<protein>
    <recommendedName>
        <fullName evidence="5">Exodeoxyribonuclease 7 large subunit</fullName>
        <ecNumber evidence="5">3.1.11.6</ecNumber>
    </recommendedName>
    <alternativeName>
        <fullName evidence="5">Exodeoxyribonuclease VII large subunit</fullName>
        <shortName evidence="5">Exonuclease VII large subunit</shortName>
    </alternativeName>
</protein>
<dbReference type="KEGG" id="rmc:RMONA_08460"/>
<comment type="subcellular location">
    <subcellularLocation>
        <location evidence="5 6">Cytoplasm</location>
    </subcellularLocation>
</comment>
<evidence type="ECO:0000259" key="7">
    <source>
        <dbReference type="Pfam" id="PF02601"/>
    </source>
</evidence>
<evidence type="ECO:0000256" key="1">
    <source>
        <dbReference type="ARBA" id="ARBA00022490"/>
    </source>
</evidence>
<evidence type="ECO:0000313" key="10">
    <source>
        <dbReference type="Proteomes" id="UP000018149"/>
    </source>
</evidence>
<keyword evidence="2 5" id="KW-0540">Nuclease</keyword>
<dbReference type="Pfam" id="PF02601">
    <property type="entry name" value="Exonuc_VII_L"/>
    <property type="match status" value="1"/>
</dbReference>
<evidence type="ECO:0000256" key="6">
    <source>
        <dbReference type="RuleBase" id="RU004355"/>
    </source>
</evidence>
<comment type="catalytic activity">
    <reaction evidence="5 6">
        <text>Exonucleolytic cleavage in either 5'- to 3'- or 3'- to 5'-direction to yield nucleoside 5'-phosphates.</text>
        <dbReference type="EC" id="3.1.11.6"/>
    </reaction>
</comment>
<reference evidence="9 10" key="1">
    <citation type="submission" date="2015-01" db="EMBL/GenBank/DDBJ databases">
        <title>Draft genome sequence of Rickettsia monacensis strain IrR/Munich.</title>
        <authorList>
            <person name="Felsheim R.F."/>
            <person name="Johnson S.L."/>
            <person name="Kurtti T.J."/>
            <person name="Munderloh U.G."/>
        </authorList>
    </citation>
    <scope>NUCLEOTIDE SEQUENCE [LARGE SCALE GENOMIC DNA]</scope>
    <source>
        <strain evidence="9 10">IrR/Munich</strain>
    </source>
</reference>
<dbReference type="HOGENOM" id="CLU_023625_2_0_5"/>
<dbReference type="GO" id="GO:0003676">
    <property type="term" value="F:nucleic acid binding"/>
    <property type="evidence" value="ECO:0007669"/>
    <property type="project" value="InterPro"/>
</dbReference>
<comment type="function">
    <text evidence="5">Bidirectionally degrades single-stranded DNA into large acid-insoluble oligonucleotides, which are then degraded further into small acid-soluble oligonucleotides.</text>
</comment>
<dbReference type="EMBL" id="LN794217">
    <property type="protein sequence ID" value="CEO18036.1"/>
    <property type="molecule type" value="Genomic_DNA"/>
</dbReference>
<evidence type="ECO:0000259" key="8">
    <source>
        <dbReference type="Pfam" id="PF13742"/>
    </source>
</evidence>
<dbReference type="PANTHER" id="PTHR30008:SF0">
    <property type="entry name" value="EXODEOXYRIBONUCLEASE 7 LARGE SUBUNIT"/>
    <property type="match status" value="1"/>
</dbReference>
<proteinExistence type="inferred from homology"/>
<keyword evidence="10" id="KW-1185">Reference proteome</keyword>
<dbReference type="HAMAP" id="MF_00378">
    <property type="entry name" value="Exonuc_7_L"/>
    <property type="match status" value="1"/>
</dbReference>
<dbReference type="GO" id="GO:0005737">
    <property type="term" value="C:cytoplasm"/>
    <property type="evidence" value="ECO:0007669"/>
    <property type="project" value="UniProtKB-SubCell"/>
</dbReference>
<evidence type="ECO:0000313" key="9">
    <source>
        <dbReference type="EMBL" id="CEO18036.1"/>
    </source>
</evidence>
<dbReference type="NCBIfam" id="TIGR00237">
    <property type="entry name" value="xseA"/>
    <property type="match status" value="1"/>
</dbReference>
<dbReference type="GO" id="GO:0009318">
    <property type="term" value="C:exodeoxyribonuclease VII complex"/>
    <property type="evidence" value="ECO:0007669"/>
    <property type="project" value="UniProtKB-UniRule"/>
</dbReference>
<accession>A0A0B7J1L7</accession>
<dbReference type="STRING" id="109232.RMONA_08460"/>
<dbReference type="CDD" id="cd04489">
    <property type="entry name" value="ExoVII_LU_OBF"/>
    <property type="match status" value="1"/>
</dbReference>
<feature type="domain" description="Exonuclease VII large subunit C-terminal" evidence="7">
    <location>
        <begin position="176"/>
        <end position="484"/>
    </location>
</feature>
<comment type="subunit">
    <text evidence="5">Heterooligomer composed of large and small subunits.</text>
</comment>
<dbReference type="InterPro" id="IPR003753">
    <property type="entry name" value="Exonuc_VII_L"/>
</dbReference>
<dbReference type="Pfam" id="PF13742">
    <property type="entry name" value="tRNA_anti_2"/>
    <property type="match status" value="1"/>
</dbReference>
<keyword evidence="4 5" id="KW-0269">Exonuclease</keyword>
<gene>
    <name evidence="5 9" type="primary">xseA</name>
    <name evidence="9" type="ORF">RMONA_08460</name>
</gene>
<dbReference type="GO" id="GO:0006308">
    <property type="term" value="P:DNA catabolic process"/>
    <property type="evidence" value="ECO:0007669"/>
    <property type="project" value="UniProtKB-UniRule"/>
</dbReference>
<reference evidence="10" key="2">
    <citation type="submission" date="2015-01" db="EMBL/GenBank/DDBJ databases">
        <authorList>
            <person name="Felsheim R."/>
        </authorList>
    </citation>
    <scope>NUCLEOTIDE SEQUENCE [LARGE SCALE GENOMIC DNA]</scope>
    <source>
        <strain evidence="10">IrR/Munich</strain>
    </source>
</reference>
<comment type="similarity">
    <text evidence="5 6">Belongs to the XseA family.</text>
</comment>
<dbReference type="Proteomes" id="UP000018149">
    <property type="component" value="Chromosome I"/>
</dbReference>
<dbReference type="GO" id="GO:0008855">
    <property type="term" value="F:exodeoxyribonuclease VII activity"/>
    <property type="evidence" value="ECO:0007669"/>
    <property type="project" value="UniProtKB-UniRule"/>
</dbReference>
<dbReference type="InterPro" id="IPR025824">
    <property type="entry name" value="OB-fold_nuc-bd_dom"/>
</dbReference>
<keyword evidence="3 5" id="KW-0378">Hydrolase</keyword>
<feature type="domain" description="OB-fold nucleic acid binding" evidence="8">
    <location>
        <begin position="57"/>
        <end position="149"/>
    </location>
</feature>
<keyword evidence="1 5" id="KW-0963">Cytoplasm</keyword>
<dbReference type="PANTHER" id="PTHR30008">
    <property type="entry name" value="EXODEOXYRIBONUCLEASE 7 LARGE SUBUNIT"/>
    <property type="match status" value="1"/>
</dbReference>
<name>A0A0B7J1L7_9RICK</name>
<evidence type="ECO:0000256" key="3">
    <source>
        <dbReference type="ARBA" id="ARBA00022801"/>
    </source>
</evidence>
<dbReference type="AlphaFoldDB" id="A0A0B7J1L7"/>
<organism evidence="9 10">
    <name type="scientific">Rickettsia monacensis</name>
    <dbReference type="NCBI Taxonomy" id="109232"/>
    <lineage>
        <taxon>Bacteria</taxon>
        <taxon>Pseudomonadati</taxon>
        <taxon>Pseudomonadota</taxon>
        <taxon>Alphaproteobacteria</taxon>
        <taxon>Rickettsiales</taxon>
        <taxon>Rickettsiaceae</taxon>
        <taxon>Rickettsieae</taxon>
        <taxon>Rickettsia</taxon>
        <taxon>spotted fever group</taxon>
    </lineage>
</organism>
<sequence>MDIVAWIDSTTVIPWSSHGMTSERFSRTMQQSHSQLKKPSTNKMLDNFIANQATKEFSVSEISNKIKELLENNFGYIKVKGEISGLKIASSGHAYFNLKENTAILACTCWRPILAKIKFPLNDGMEVVISGKLSSYAGNSRYQLSVDNLRPAGLGTMLQILNERKARLEKEGLFNKKRIPIPFLPDKIGVITSITGAVIKDIIHRIRERFPTRIIIWPVSVQGENSGNEIAEAIKGFNNLEEINKPSVIIVARGGGSIEDLWSFNDEILVRAAYNSKIPIISAVGHEVDYTLIDLAADKRAPTPTAAAEFAVPVRSILNNTLQSYEKILLNNTSRLIKYHEQNIVNYDKIHRYLSHYINNRQQLLDETGFNLLDALPCFIELQETKLKSFSKERVNPAKILNYKTLELTHQTAYLSKSANNTLKNFEYKLELNSTLLASLDYHNVLKRGFAIVKGETGNFLSSKITAANEKIFNIKFSDGEIKVVRN</sequence>
<evidence type="ECO:0000256" key="2">
    <source>
        <dbReference type="ARBA" id="ARBA00022722"/>
    </source>
</evidence>
<evidence type="ECO:0000256" key="5">
    <source>
        <dbReference type="HAMAP-Rule" id="MF_00378"/>
    </source>
</evidence>